<proteinExistence type="inferred from homology"/>
<protein>
    <submittedName>
        <fullName evidence="4">Family 16 glycosylhydrolase</fullName>
    </submittedName>
</protein>
<dbReference type="InterPro" id="IPR000757">
    <property type="entry name" value="Beta-glucanase-like"/>
</dbReference>
<dbReference type="SUPFAM" id="SSF49899">
    <property type="entry name" value="Concanavalin A-like lectins/glucanases"/>
    <property type="match status" value="1"/>
</dbReference>
<dbReference type="Gene3D" id="2.80.10.50">
    <property type="match status" value="1"/>
</dbReference>
<evidence type="ECO:0000313" key="5">
    <source>
        <dbReference type="Proteomes" id="UP000602087"/>
    </source>
</evidence>
<comment type="caution">
    <text evidence="4">The sequence shown here is derived from an EMBL/GenBank/DDBJ whole genome shotgun (WGS) entry which is preliminary data.</text>
</comment>
<feature type="signal peptide" evidence="2">
    <location>
        <begin position="1"/>
        <end position="31"/>
    </location>
</feature>
<dbReference type="Pfam" id="PF00722">
    <property type="entry name" value="Glyco_hydro_16"/>
    <property type="match status" value="1"/>
</dbReference>
<dbReference type="CDD" id="cd08023">
    <property type="entry name" value="GH16_laminarinase_like"/>
    <property type="match status" value="1"/>
</dbReference>
<reference evidence="4" key="1">
    <citation type="submission" date="2020-12" db="EMBL/GenBank/DDBJ databases">
        <title>Sanguibacter suaedae sp. nov., isolated from Suaeda aralocaspica.</title>
        <authorList>
            <person name="Ma Q."/>
        </authorList>
    </citation>
    <scope>NUCLEOTIDE SEQUENCE</scope>
    <source>
        <strain evidence="4">YZGR15</strain>
    </source>
</reference>
<name>A0A934I4L9_9MICO</name>
<dbReference type="InterPro" id="IPR050546">
    <property type="entry name" value="Glycosyl_Hydrlase_16"/>
</dbReference>
<keyword evidence="2" id="KW-0732">Signal</keyword>
<dbReference type="InterPro" id="IPR013320">
    <property type="entry name" value="ConA-like_dom_sf"/>
</dbReference>
<evidence type="ECO:0000256" key="1">
    <source>
        <dbReference type="ARBA" id="ARBA00006865"/>
    </source>
</evidence>
<dbReference type="AlphaFoldDB" id="A0A934I4L9"/>
<dbReference type="GO" id="GO:0005975">
    <property type="term" value="P:carbohydrate metabolic process"/>
    <property type="evidence" value="ECO:0007669"/>
    <property type="project" value="InterPro"/>
</dbReference>
<dbReference type="PROSITE" id="PS51762">
    <property type="entry name" value="GH16_2"/>
    <property type="match status" value="1"/>
</dbReference>
<dbReference type="InterPro" id="IPR000772">
    <property type="entry name" value="Ricin_B_lectin"/>
</dbReference>
<dbReference type="PANTHER" id="PTHR10963">
    <property type="entry name" value="GLYCOSYL HYDROLASE-RELATED"/>
    <property type="match status" value="1"/>
</dbReference>
<evidence type="ECO:0000259" key="3">
    <source>
        <dbReference type="PROSITE" id="PS51762"/>
    </source>
</evidence>
<comment type="similarity">
    <text evidence="1">Belongs to the glycosyl hydrolase 16 family.</text>
</comment>
<gene>
    <name evidence="4" type="ORF">JAV76_08925</name>
</gene>
<dbReference type="InterPro" id="IPR035992">
    <property type="entry name" value="Ricin_B-like_lectins"/>
</dbReference>
<dbReference type="SMART" id="SM00458">
    <property type="entry name" value="RICIN"/>
    <property type="match status" value="1"/>
</dbReference>
<dbReference type="GO" id="GO:0004553">
    <property type="term" value="F:hydrolase activity, hydrolyzing O-glycosyl compounds"/>
    <property type="evidence" value="ECO:0007669"/>
    <property type="project" value="InterPro"/>
</dbReference>
<organism evidence="4 5">
    <name type="scientific">Sanguibacter suaedae</name>
    <dbReference type="NCBI Taxonomy" id="2795737"/>
    <lineage>
        <taxon>Bacteria</taxon>
        <taxon>Bacillati</taxon>
        <taxon>Actinomycetota</taxon>
        <taxon>Actinomycetes</taxon>
        <taxon>Micrococcales</taxon>
        <taxon>Sanguibacteraceae</taxon>
        <taxon>Sanguibacter</taxon>
    </lineage>
</organism>
<dbReference type="CDD" id="cd23451">
    <property type="entry name" value="beta-trefoil_Ricin_laminarinase"/>
    <property type="match status" value="1"/>
</dbReference>
<feature type="domain" description="GH16" evidence="3">
    <location>
        <begin position="34"/>
        <end position="285"/>
    </location>
</feature>
<dbReference type="Pfam" id="PF00652">
    <property type="entry name" value="Ricin_B_lectin"/>
    <property type="match status" value="1"/>
</dbReference>
<evidence type="ECO:0000256" key="2">
    <source>
        <dbReference type="SAM" id="SignalP"/>
    </source>
</evidence>
<sequence length="426" mass="44941">MSRSVHRPGTRPLAAALATLVLAAGATTAAAAQGDVQAAPMPAAIGDVVWSQDFNGPAGTAPDASVWNYDVGAHGWGNAELQNYTTSRNNSALDGQGNLVLTARQEGNGYTSARLHTNDKVEVQYGRVEARIQIPRGQGIWPAFWMLGGDFPGNSWPNSGEIDIMENVGKEPHIVHGTVHGPGYSGGAGIGGSAMHPQGWSYADDFHTFAVDWKPGEITWYVDGRQYHRITRASVGVNQWVFDKPYFLILNLAVGGQWPGYPDGTTTFPQEMKVDWVRVLDNGANVIPGTPPGSGGSTGTSTLRVDGGSFCLDVPWAQTQDGTAVQVATCNGNAAQSWTRGDDGTVRALGKCLDVAGGATASGTSVQLWSCNGSGAQRWTHNASTGTLRNPQSGRCLDASGGLPAYDGQRVQIWDCNGTGAQRWTT</sequence>
<dbReference type="EMBL" id="JAEINH010000006">
    <property type="protein sequence ID" value="MBI9115128.1"/>
    <property type="molecule type" value="Genomic_DNA"/>
</dbReference>
<dbReference type="Gene3D" id="2.60.120.200">
    <property type="match status" value="1"/>
</dbReference>
<feature type="chain" id="PRO_5037832079" evidence="2">
    <location>
        <begin position="32"/>
        <end position="426"/>
    </location>
</feature>
<dbReference type="Proteomes" id="UP000602087">
    <property type="component" value="Unassembled WGS sequence"/>
</dbReference>
<keyword evidence="5" id="KW-1185">Reference proteome</keyword>
<dbReference type="PROSITE" id="PS50231">
    <property type="entry name" value="RICIN_B_LECTIN"/>
    <property type="match status" value="1"/>
</dbReference>
<dbReference type="PANTHER" id="PTHR10963:SF55">
    <property type="entry name" value="GLYCOSIDE HYDROLASE FAMILY 16 PROTEIN"/>
    <property type="match status" value="1"/>
</dbReference>
<accession>A0A934I4L9</accession>
<evidence type="ECO:0000313" key="4">
    <source>
        <dbReference type="EMBL" id="MBI9115128.1"/>
    </source>
</evidence>
<dbReference type="SUPFAM" id="SSF50370">
    <property type="entry name" value="Ricin B-like lectins"/>
    <property type="match status" value="1"/>
</dbReference>
<dbReference type="RefSeq" id="WP_198733688.1">
    <property type="nucleotide sequence ID" value="NZ_JAEINH010000006.1"/>
</dbReference>